<dbReference type="STRING" id="477641.MODMU_0365"/>
<name>I4ER10_MODI5</name>
<dbReference type="PROSITE" id="PS51257">
    <property type="entry name" value="PROKAR_LIPOPROTEIN"/>
    <property type="match status" value="1"/>
</dbReference>
<gene>
    <name evidence="2" type="ordered locus">MODMU_0365</name>
</gene>
<organism evidence="2 3">
    <name type="scientific">Modestobacter italicus (strain DSM 44449 / CECT 9708 / BC 501)</name>
    <dbReference type="NCBI Taxonomy" id="2732864"/>
    <lineage>
        <taxon>Bacteria</taxon>
        <taxon>Bacillati</taxon>
        <taxon>Actinomycetota</taxon>
        <taxon>Actinomycetes</taxon>
        <taxon>Geodermatophilales</taxon>
        <taxon>Geodermatophilaceae</taxon>
        <taxon>Modestobacter</taxon>
    </lineage>
</organism>
<keyword evidence="3" id="KW-1185">Reference proteome</keyword>
<dbReference type="EMBL" id="FO203431">
    <property type="protein sequence ID" value="CCH85823.1"/>
    <property type="molecule type" value="Genomic_DNA"/>
</dbReference>
<dbReference type="AlphaFoldDB" id="I4ER10"/>
<evidence type="ECO:0000313" key="2">
    <source>
        <dbReference type="EMBL" id="CCH85823.1"/>
    </source>
</evidence>
<feature type="region of interest" description="Disordered" evidence="1">
    <location>
        <begin position="32"/>
        <end position="59"/>
    </location>
</feature>
<evidence type="ECO:0008006" key="4">
    <source>
        <dbReference type="Google" id="ProtNLM"/>
    </source>
</evidence>
<evidence type="ECO:0000313" key="3">
    <source>
        <dbReference type="Proteomes" id="UP000006461"/>
    </source>
</evidence>
<evidence type="ECO:0000256" key="1">
    <source>
        <dbReference type="SAM" id="MobiDB-lite"/>
    </source>
</evidence>
<dbReference type="HOGENOM" id="CLU_2955509_0_0_11"/>
<dbReference type="KEGG" id="mmar:MODMU_0365"/>
<accession>I4ER10</accession>
<dbReference type="Proteomes" id="UP000006461">
    <property type="component" value="Chromosome"/>
</dbReference>
<proteinExistence type="predicted"/>
<sequence>MRLKRILAVLAIAGTAVLTGCGGDNLDLDRGEDQCQGSNLSSGGGNCGPAGTPDPAGNT</sequence>
<protein>
    <recommendedName>
        <fullName evidence="4">Lipoprotein</fullName>
    </recommendedName>
</protein>
<reference evidence="2 3" key="1">
    <citation type="journal article" date="2012" name="J. Bacteriol.">
        <title>Genome Sequence of Radiation-Resistant Modestobacter marinus Strain BC501, a Representative Actinobacterium That Thrives on Calcareous Stone Surfaces.</title>
        <authorList>
            <person name="Normand P."/>
            <person name="Gury J."/>
            <person name="Pujic P."/>
            <person name="Chouaia B."/>
            <person name="Crotti E."/>
            <person name="Brusetti L."/>
            <person name="Daffonchio D."/>
            <person name="Vacherie B."/>
            <person name="Barbe V."/>
            <person name="Medigue C."/>
            <person name="Calteau A."/>
            <person name="Ghodhbane-Gtari F."/>
            <person name="Essoussi I."/>
            <person name="Nouioui I."/>
            <person name="Abbassi-Ghozzi I."/>
            <person name="Gtari M."/>
        </authorList>
    </citation>
    <scope>NUCLEOTIDE SEQUENCE [LARGE SCALE GENOMIC DNA]</scope>
    <source>
        <strain evidence="3">BC 501</strain>
    </source>
</reference>